<sequence length="128" mass="13784">MAANSAVNIDSKLGSFRILTCICLGLHCYAGLGDQHAQRLCTGTFIGFIIILIGLVIGRYQNYAMDRHLEWYFIGLGAILFIACGGLYIDAYDNAFKGEIRDKGLACGSFSIITAAVLIADIGNTLRG</sequence>
<dbReference type="GO" id="GO:0005886">
    <property type="term" value="C:plasma membrane"/>
    <property type="evidence" value="ECO:0007669"/>
    <property type="project" value="TreeGrafter"/>
</dbReference>
<proteinExistence type="predicted"/>
<feature type="transmembrane region" description="Helical" evidence="1">
    <location>
        <begin position="104"/>
        <end position="123"/>
    </location>
</feature>
<dbReference type="AlphaFoldDB" id="A0A6M2DM23"/>
<feature type="transmembrane region" description="Helical" evidence="1">
    <location>
        <begin position="14"/>
        <end position="33"/>
    </location>
</feature>
<accession>A0A6M2DM23</accession>
<keyword evidence="1" id="KW-1133">Transmembrane helix</keyword>
<reference evidence="2" key="1">
    <citation type="submission" date="2020-03" db="EMBL/GenBank/DDBJ databases">
        <title>Transcriptomic Profiling of the Digestive Tract of the Rat Flea, Xenopsylla cheopis, Following Blood Feeding and Infection with Yersinia pestis.</title>
        <authorList>
            <person name="Bland D.M."/>
            <person name="Martens C.A."/>
            <person name="Virtaneva K."/>
            <person name="Kanakabandi K."/>
            <person name="Long D."/>
            <person name="Rosenke R."/>
            <person name="Saturday G.A."/>
            <person name="Hoyt F.H."/>
            <person name="Bruno D.P."/>
            <person name="Ribeiro J.M.C."/>
            <person name="Hinnebusch J."/>
        </authorList>
    </citation>
    <scope>NUCLEOTIDE SEQUENCE</scope>
</reference>
<keyword evidence="1" id="KW-0812">Transmembrane</keyword>
<name>A0A6M2DM23_XENCH</name>
<evidence type="ECO:0000313" key="2">
    <source>
        <dbReference type="EMBL" id="NOV47004.1"/>
    </source>
</evidence>
<protein>
    <submittedName>
        <fullName evidence="2">Putative secreted protein member of chemokine factor super family danaus plexippus plexippus</fullName>
    </submittedName>
</protein>
<dbReference type="GO" id="GO:0019991">
    <property type="term" value="P:septate junction assembly"/>
    <property type="evidence" value="ECO:0007669"/>
    <property type="project" value="InterPro"/>
</dbReference>
<dbReference type="PANTHER" id="PTHR36692">
    <property type="entry name" value="PROTEIN SNAKESKIN"/>
    <property type="match status" value="1"/>
</dbReference>
<dbReference type="PANTHER" id="PTHR36692:SF2">
    <property type="entry name" value="GEO12064P1"/>
    <property type="match status" value="1"/>
</dbReference>
<dbReference type="InterPro" id="IPR038976">
    <property type="entry name" value="Ssk"/>
</dbReference>
<evidence type="ECO:0000256" key="1">
    <source>
        <dbReference type="SAM" id="Phobius"/>
    </source>
</evidence>
<keyword evidence="1" id="KW-0472">Membrane</keyword>
<dbReference type="EMBL" id="GIIL01003278">
    <property type="protein sequence ID" value="NOV47004.1"/>
    <property type="molecule type" value="Transcribed_RNA"/>
</dbReference>
<organism evidence="2">
    <name type="scientific">Xenopsylla cheopis</name>
    <name type="common">Oriental rat flea</name>
    <name type="synonym">Pulex cheopis</name>
    <dbReference type="NCBI Taxonomy" id="163159"/>
    <lineage>
        <taxon>Eukaryota</taxon>
        <taxon>Metazoa</taxon>
        <taxon>Ecdysozoa</taxon>
        <taxon>Arthropoda</taxon>
        <taxon>Hexapoda</taxon>
        <taxon>Insecta</taxon>
        <taxon>Pterygota</taxon>
        <taxon>Neoptera</taxon>
        <taxon>Endopterygota</taxon>
        <taxon>Siphonaptera</taxon>
        <taxon>Pulicidae</taxon>
        <taxon>Xenopsyllinae</taxon>
        <taxon>Xenopsylla</taxon>
    </lineage>
</organism>
<feature type="transmembrane region" description="Helical" evidence="1">
    <location>
        <begin position="72"/>
        <end position="92"/>
    </location>
</feature>
<feature type="transmembrane region" description="Helical" evidence="1">
    <location>
        <begin position="40"/>
        <end position="60"/>
    </location>
</feature>